<sequence length="328" mass="36442">MIVGRASGKRTLVEVMDLEMEVNRKRKRDEDFISDISATETKTLSSRSRFFERSASAGWPPEGTAVAGPSRLTYEREQKENIPILVDSEEYASDGEFSIAEECGDLEEDGQEVRNVAQEDGYLSPTHSIRWDTPDLSSPPKRSPAGNKRSDADVDFFGADAISSPITGHSHSTPRRHGPPSQDVTILKRTLSSTSLSDSEEAIFEGVDLRDAFGDDEGNLTSDVEPEDIYPENSFSSATSTSTSGPVTPDDSGVLLSGGDDIQLDLDFDIEEEAEKQIRVKQEIVARGWRQQWACATASTKRLDKQQVRCFRARVDLLTYQSRRRLRN</sequence>
<dbReference type="AlphaFoldDB" id="A0A165RCZ2"/>
<feature type="compositionally biased region" description="Acidic residues" evidence="1">
    <location>
        <begin position="214"/>
        <end position="230"/>
    </location>
</feature>
<dbReference type="InParanoid" id="A0A165RCZ2"/>
<accession>A0A165RCZ2</accession>
<feature type="region of interest" description="Disordered" evidence="1">
    <location>
        <begin position="207"/>
        <end position="256"/>
    </location>
</feature>
<dbReference type="STRING" id="1314782.A0A165RCZ2"/>
<gene>
    <name evidence="2" type="ORF">NEOLEDRAFT_524277</name>
</gene>
<reference evidence="2 3" key="1">
    <citation type="journal article" date="2016" name="Mol. Biol. Evol.">
        <title>Comparative Genomics of Early-Diverging Mushroom-Forming Fungi Provides Insights into the Origins of Lignocellulose Decay Capabilities.</title>
        <authorList>
            <person name="Nagy L.G."/>
            <person name="Riley R."/>
            <person name="Tritt A."/>
            <person name="Adam C."/>
            <person name="Daum C."/>
            <person name="Floudas D."/>
            <person name="Sun H."/>
            <person name="Yadav J.S."/>
            <person name="Pangilinan J."/>
            <person name="Larsson K.H."/>
            <person name="Matsuura K."/>
            <person name="Barry K."/>
            <person name="Labutti K."/>
            <person name="Kuo R."/>
            <person name="Ohm R.A."/>
            <person name="Bhattacharya S.S."/>
            <person name="Shirouzu T."/>
            <person name="Yoshinaga Y."/>
            <person name="Martin F.M."/>
            <person name="Grigoriev I.V."/>
            <person name="Hibbett D.S."/>
        </authorList>
    </citation>
    <scope>NUCLEOTIDE SEQUENCE [LARGE SCALE GENOMIC DNA]</scope>
    <source>
        <strain evidence="2 3">HHB14362 ss-1</strain>
    </source>
</reference>
<organism evidence="2 3">
    <name type="scientific">Neolentinus lepideus HHB14362 ss-1</name>
    <dbReference type="NCBI Taxonomy" id="1314782"/>
    <lineage>
        <taxon>Eukaryota</taxon>
        <taxon>Fungi</taxon>
        <taxon>Dikarya</taxon>
        <taxon>Basidiomycota</taxon>
        <taxon>Agaricomycotina</taxon>
        <taxon>Agaricomycetes</taxon>
        <taxon>Gloeophyllales</taxon>
        <taxon>Gloeophyllaceae</taxon>
        <taxon>Neolentinus</taxon>
    </lineage>
</organism>
<name>A0A165RCZ2_9AGAM</name>
<evidence type="ECO:0000256" key="1">
    <source>
        <dbReference type="SAM" id="MobiDB-lite"/>
    </source>
</evidence>
<dbReference type="EMBL" id="KV425583">
    <property type="protein sequence ID" value="KZT23637.1"/>
    <property type="molecule type" value="Genomic_DNA"/>
</dbReference>
<evidence type="ECO:0000313" key="2">
    <source>
        <dbReference type="EMBL" id="KZT23637.1"/>
    </source>
</evidence>
<dbReference type="Proteomes" id="UP000076761">
    <property type="component" value="Unassembled WGS sequence"/>
</dbReference>
<keyword evidence="3" id="KW-1185">Reference proteome</keyword>
<dbReference type="OrthoDB" id="2802169at2759"/>
<feature type="region of interest" description="Disordered" evidence="1">
    <location>
        <begin position="108"/>
        <end position="186"/>
    </location>
</feature>
<proteinExistence type="predicted"/>
<feature type="compositionally biased region" description="Low complexity" evidence="1">
    <location>
        <begin position="234"/>
        <end position="256"/>
    </location>
</feature>
<evidence type="ECO:0000313" key="3">
    <source>
        <dbReference type="Proteomes" id="UP000076761"/>
    </source>
</evidence>
<protein>
    <submittedName>
        <fullName evidence="2">Uncharacterized protein</fullName>
    </submittedName>
</protein>